<dbReference type="Proteomes" id="UP000194873">
    <property type="component" value="Unassembled WGS sequence"/>
</dbReference>
<protein>
    <submittedName>
        <fullName evidence="2">Uncharacterized protein</fullName>
    </submittedName>
</protein>
<keyword evidence="1" id="KW-1133">Transmembrane helix</keyword>
<comment type="caution">
    <text evidence="2">The sequence shown here is derived from an EMBL/GenBank/DDBJ whole genome shotgun (WGS) entry which is preliminary data.</text>
</comment>
<accession>A0A243WEX0</accession>
<feature type="transmembrane region" description="Helical" evidence="1">
    <location>
        <begin position="59"/>
        <end position="79"/>
    </location>
</feature>
<feature type="transmembrane region" description="Helical" evidence="1">
    <location>
        <begin position="26"/>
        <end position="47"/>
    </location>
</feature>
<feature type="transmembrane region" description="Helical" evidence="1">
    <location>
        <begin position="118"/>
        <end position="141"/>
    </location>
</feature>
<dbReference type="RefSeq" id="WP_086594124.1">
    <property type="nucleotide sequence ID" value="NZ_MTSE01000004.1"/>
</dbReference>
<keyword evidence="3" id="KW-1185">Reference proteome</keyword>
<evidence type="ECO:0000313" key="2">
    <source>
        <dbReference type="EMBL" id="OUJ74268.1"/>
    </source>
</evidence>
<feature type="transmembrane region" description="Helical" evidence="1">
    <location>
        <begin position="153"/>
        <end position="172"/>
    </location>
</feature>
<name>A0A243WEX0_9BACT</name>
<dbReference type="OrthoDB" id="893172at2"/>
<feature type="transmembrane region" description="Helical" evidence="1">
    <location>
        <begin position="91"/>
        <end position="112"/>
    </location>
</feature>
<evidence type="ECO:0000256" key="1">
    <source>
        <dbReference type="SAM" id="Phobius"/>
    </source>
</evidence>
<reference evidence="2 3" key="1">
    <citation type="submission" date="2017-01" db="EMBL/GenBank/DDBJ databases">
        <title>A new Hymenobacter.</title>
        <authorList>
            <person name="Liang Y."/>
            <person name="Feng F."/>
        </authorList>
    </citation>
    <scope>NUCLEOTIDE SEQUENCE [LARGE SCALE GENOMIC DNA]</scope>
    <source>
        <strain evidence="2">MIMBbqt21</strain>
    </source>
</reference>
<sequence length="203" mass="22566">MQDPVGGVVVRLPRPSFDFYFSAKTFGTMGMLGAPFLALTMGWGSIWDNHWLHPFYLDGVLRLVYVSAWMCSLLGLAQLRATGTDGFGRGVLYVIFSTLLLANLWNIYYAIYPNAWTLLYRALDVFWPISNLLMLAIGIGALRAQRLLGWRRYAPLLVGCWLPSVALVYGGLGNSGSTRLFDACYTTGAWMLLGYAVRTSPES</sequence>
<dbReference type="AlphaFoldDB" id="A0A243WEX0"/>
<gene>
    <name evidence="2" type="ORF">BXP70_11140</name>
</gene>
<proteinExistence type="predicted"/>
<evidence type="ECO:0000313" key="3">
    <source>
        <dbReference type="Proteomes" id="UP000194873"/>
    </source>
</evidence>
<dbReference type="EMBL" id="MTSE01000004">
    <property type="protein sequence ID" value="OUJ74268.1"/>
    <property type="molecule type" value="Genomic_DNA"/>
</dbReference>
<keyword evidence="1" id="KW-0812">Transmembrane</keyword>
<organism evidence="2 3">
    <name type="scientific">Hymenobacter crusticola</name>
    <dbReference type="NCBI Taxonomy" id="1770526"/>
    <lineage>
        <taxon>Bacteria</taxon>
        <taxon>Pseudomonadati</taxon>
        <taxon>Bacteroidota</taxon>
        <taxon>Cytophagia</taxon>
        <taxon>Cytophagales</taxon>
        <taxon>Hymenobacteraceae</taxon>
        <taxon>Hymenobacter</taxon>
    </lineage>
</organism>
<keyword evidence="1" id="KW-0472">Membrane</keyword>